<sequence length="100" mass="11327">MRLCLQQTNRGSDQRPSSYLFSVWGSLAPTDFSLTARVTDTPLEHCLAIIDSCFILLHSTMNFFESQSEVCFRSVNGCLIIRFVGDLRHDLNVLDHAFTV</sequence>
<dbReference type="AlphaFoldDB" id="A0A415ESZ6"/>
<dbReference type="Proteomes" id="UP000286288">
    <property type="component" value="Unassembled WGS sequence"/>
</dbReference>
<reference evidence="1 2" key="1">
    <citation type="submission" date="2018-08" db="EMBL/GenBank/DDBJ databases">
        <title>A genome reference for cultivated species of the human gut microbiota.</title>
        <authorList>
            <person name="Zou Y."/>
            <person name="Xue W."/>
            <person name="Luo G."/>
        </authorList>
    </citation>
    <scope>NUCLEOTIDE SEQUENCE [LARGE SCALE GENOMIC DNA]</scope>
    <source>
        <strain evidence="1 2">AF48-16</strain>
    </source>
</reference>
<comment type="caution">
    <text evidence="1">The sequence shown here is derived from an EMBL/GenBank/DDBJ whole genome shotgun (WGS) entry which is preliminary data.</text>
</comment>
<gene>
    <name evidence="1" type="ORF">DW084_09055</name>
</gene>
<dbReference type="EMBL" id="QRMZ01000010">
    <property type="protein sequence ID" value="RHK06406.1"/>
    <property type="molecule type" value="Genomic_DNA"/>
</dbReference>
<proteinExistence type="predicted"/>
<organism evidence="1 2">
    <name type="scientific">Enterococcus casseliflavus</name>
    <name type="common">Enterococcus flavescens</name>
    <dbReference type="NCBI Taxonomy" id="37734"/>
    <lineage>
        <taxon>Bacteria</taxon>
        <taxon>Bacillati</taxon>
        <taxon>Bacillota</taxon>
        <taxon>Bacilli</taxon>
        <taxon>Lactobacillales</taxon>
        <taxon>Enterococcaceae</taxon>
        <taxon>Enterococcus</taxon>
    </lineage>
</organism>
<evidence type="ECO:0000313" key="1">
    <source>
        <dbReference type="EMBL" id="RHK06406.1"/>
    </source>
</evidence>
<protein>
    <submittedName>
        <fullName evidence="1">Uncharacterized protein</fullName>
    </submittedName>
</protein>
<accession>A0A415ESZ6</accession>
<evidence type="ECO:0000313" key="2">
    <source>
        <dbReference type="Proteomes" id="UP000286288"/>
    </source>
</evidence>
<name>A0A415ESZ6_ENTCA</name>